<dbReference type="GO" id="GO:0052621">
    <property type="term" value="F:diguanylate cyclase activity"/>
    <property type="evidence" value="ECO:0007669"/>
    <property type="project" value="TreeGrafter"/>
</dbReference>
<dbReference type="InterPro" id="IPR050469">
    <property type="entry name" value="Diguanylate_Cyclase"/>
</dbReference>
<dbReference type="RefSeq" id="WP_163893640.1">
    <property type="nucleotide sequence ID" value="NZ_BLLB01000002.1"/>
</dbReference>
<dbReference type="NCBIfam" id="TIGR00254">
    <property type="entry name" value="GGDEF"/>
    <property type="match status" value="1"/>
</dbReference>
<evidence type="ECO:0000259" key="1">
    <source>
        <dbReference type="PROSITE" id="PS50887"/>
    </source>
</evidence>
<dbReference type="PROSITE" id="PS50887">
    <property type="entry name" value="GGDEF"/>
    <property type="match status" value="1"/>
</dbReference>
<dbReference type="AlphaFoldDB" id="A0A7I9ZU36"/>
<dbReference type="SUPFAM" id="SSF55785">
    <property type="entry name" value="PYP-like sensor domain (PAS domain)"/>
    <property type="match status" value="1"/>
</dbReference>
<accession>A0A7I9ZU36</accession>
<dbReference type="GO" id="GO:1902201">
    <property type="term" value="P:negative regulation of bacterial-type flagellum-dependent cell motility"/>
    <property type="evidence" value="ECO:0007669"/>
    <property type="project" value="TreeGrafter"/>
</dbReference>
<dbReference type="Pfam" id="PF00990">
    <property type="entry name" value="GGDEF"/>
    <property type="match status" value="1"/>
</dbReference>
<dbReference type="InterPro" id="IPR029787">
    <property type="entry name" value="Nucleotide_cyclase"/>
</dbReference>
<dbReference type="CDD" id="cd01949">
    <property type="entry name" value="GGDEF"/>
    <property type="match status" value="1"/>
</dbReference>
<dbReference type="EMBL" id="BLLB01000002">
    <property type="protein sequence ID" value="GFH04570.1"/>
    <property type="molecule type" value="Genomic_DNA"/>
</dbReference>
<protein>
    <submittedName>
        <fullName evidence="2">GGDEF domain-containing protein</fullName>
    </submittedName>
</protein>
<comment type="caution">
    <text evidence="2">The sequence shown here is derived from an EMBL/GenBank/DDBJ whole genome shotgun (WGS) entry which is preliminary data.</text>
</comment>
<dbReference type="GO" id="GO:0005886">
    <property type="term" value="C:plasma membrane"/>
    <property type="evidence" value="ECO:0007669"/>
    <property type="project" value="TreeGrafter"/>
</dbReference>
<dbReference type="SUPFAM" id="SSF55073">
    <property type="entry name" value="Nucleotide cyclase"/>
    <property type="match status" value="1"/>
</dbReference>
<dbReference type="SMART" id="SM00267">
    <property type="entry name" value="GGDEF"/>
    <property type="match status" value="1"/>
</dbReference>
<gene>
    <name evidence="2" type="ORF">MHIP_50530</name>
</gene>
<dbReference type="InterPro" id="IPR035965">
    <property type="entry name" value="PAS-like_dom_sf"/>
</dbReference>
<dbReference type="InterPro" id="IPR043128">
    <property type="entry name" value="Rev_trsase/Diguanyl_cyclase"/>
</dbReference>
<proteinExistence type="predicted"/>
<dbReference type="PANTHER" id="PTHR45138:SF9">
    <property type="entry name" value="DIGUANYLATE CYCLASE DGCM-RELATED"/>
    <property type="match status" value="1"/>
</dbReference>
<name>A0A7I9ZU36_9MYCO</name>
<feature type="domain" description="GGDEF" evidence="1">
    <location>
        <begin position="163"/>
        <end position="298"/>
    </location>
</feature>
<dbReference type="InterPro" id="IPR000160">
    <property type="entry name" value="GGDEF_dom"/>
</dbReference>
<dbReference type="PANTHER" id="PTHR45138">
    <property type="entry name" value="REGULATORY COMPONENTS OF SENSORY TRANSDUCTION SYSTEM"/>
    <property type="match status" value="1"/>
</dbReference>
<dbReference type="FunFam" id="3.30.70.270:FF:000001">
    <property type="entry name" value="Diguanylate cyclase domain protein"/>
    <property type="match status" value="1"/>
</dbReference>
<reference evidence="2 3" key="1">
    <citation type="journal article" date="2019" name="Emerg. Microbes Infect.">
        <title>Comprehensive subspecies identification of 175 nontuberculous mycobacteria species based on 7547 genomic profiles.</title>
        <authorList>
            <person name="Matsumoto Y."/>
            <person name="Kinjo T."/>
            <person name="Motooka D."/>
            <person name="Nabeya D."/>
            <person name="Jung N."/>
            <person name="Uechi K."/>
            <person name="Horii T."/>
            <person name="Iida T."/>
            <person name="Fujita J."/>
            <person name="Nakamura S."/>
        </authorList>
    </citation>
    <scope>NUCLEOTIDE SEQUENCE [LARGE SCALE GENOMIC DNA]</scope>
    <source>
        <strain evidence="2 3">JCM 30996</strain>
    </source>
</reference>
<evidence type="ECO:0000313" key="2">
    <source>
        <dbReference type="EMBL" id="GFH04570.1"/>
    </source>
</evidence>
<sequence length="311" mass="34022">MHTLVFNGLSEQIAVIDGAGVIIDVNDAWTEFGIKNGIAPDYVWRGTNYLEALAASSADGDTSAGAAAEGIRDVVNDQRESFYFEYPCHSPEEKRWFVMQVNRLKDESRPLFAISHHNITRRKLAEERVEHLAMHDPLTGLANRRYFNLTLRGEFGRSKRFGSPISLIAVDIDRFKPYNDECGHLAGDYCLIQLGRVLKEFSRRPSDLAARLGGDEFALLLGSTDSAEAQRIAAAILTSFNDLGIVFGGGSQQVTASAGVASVVAHRGQHEGSLMHEADRALYRAKQAGRNRVVTAVSITDCSAPPDLTVS</sequence>
<dbReference type="GO" id="GO:0043709">
    <property type="term" value="P:cell adhesion involved in single-species biofilm formation"/>
    <property type="evidence" value="ECO:0007669"/>
    <property type="project" value="TreeGrafter"/>
</dbReference>
<dbReference type="Gene3D" id="3.30.450.20">
    <property type="entry name" value="PAS domain"/>
    <property type="match status" value="1"/>
</dbReference>
<dbReference type="Proteomes" id="UP000465304">
    <property type="component" value="Unassembled WGS sequence"/>
</dbReference>
<organism evidence="2 3">
    <name type="scientific">Mycolicibacterium hippocampi</name>
    <dbReference type="NCBI Taxonomy" id="659824"/>
    <lineage>
        <taxon>Bacteria</taxon>
        <taxon>Bacillati</taxon>
        <taxon>Actinomycetota</taxon>
        <taxon>Actinomycetes</taxon>
        <taxon>Mycobacteriales</taxon>
        <taxon>Mycobacteriaceae</taxon>
        <taxon>Mycolicibacterium</taxon>
    </lineage>
</organism>
<dbReference type="Gene3D" id="3.30.70.270">
    <property type="match status" value="1"/>
</dbReference>
<evidence type="ECO:0000313" key="3">
    <source>
        <dbReference type="Proteomes" id="UP000465304"/>
    </source>
</evidence>
<keyword evidence="3" id="KW-1185">Reference proteome</keyword>